<accession>W4FLX5</accession>
<dbReference type="GeneID" id="20818018"/>
<evidence type="ECO:0000256" key="1">
    <source>
        <dbReference type="SAM" id="SignalP"/>
    </source>
</evidence>
<feature type="domain" description="Temptin Cys/Cys disulfide" evidence="2">
    <location>
        <begin position="20"/>
        <end position="108"/>
    </location>
</feature>
<feature type="chain" id="PRO_5038331016" description="Temptin Cys/Cys disulfide domain-containing protein" evidence="1">
    <location>
        <begin position="22"/>
        <end position="152"/>
    </location>
</feature>
<protein>
    <recommendedName>
        <fullName evidence="2">Temptin Cys/Cys disulfide domain-containing protein</fullName>
    </recommendedName>
</protein>
<gene>
    <name evidence="4" type="ORF">B5M09_012347</name>
    <name evidence="3" type="ORF">H257_16022</name>
</gene>
<dbReference type="EMBL" id="MZMZ02001207">
    <property type="protein sequence ID" value="RQM29699.1"/>
    <property type="molecule type" value="Genomic_DNA"/>
</dbReference>
<name>W4FLX5_APHAT</name>
<evidence type="ECO:0000313" key="5">
    <source>
        <dbReference type="Proteomes" id="UP000284702"/>
    </source>
</evidence>
<proteinExistence type="predicted"/>
<dbReference type="Proteomes" id="UP000284702">
    <property type="component" value="Unassembled WGS sequence"/>
</dbReference>
<feature type="signal peptide" evidence="1">
    <location>
        <begin position="1"/>
        <end position="21"/>
    </location>
</feature>
<dbReference type="VEuPathDB" id="FungiDB:H257_16022"/>
<dbReference type="PANTHER" id="PTHR34737:SF2">
    <property type="entry name" value="EF-HAND DOMAIN-CONTAINING PROTEIN"/>
    <property type="match status" value="1"/>
</dbReference>
<dbReference type="RefSeq" id="XP_009842646.1">
    <property type="nucleotide sequence ID" value="XM_009844344.1"/>
</dbReference>
<dbReference type="STRING" id="112090.W4FLX5"/>
<reference evidence="3" key="1">
    <citation type="submission" date="2013-12" db="EMBL/GenBank/DDBJ databases">
        <title>The Genome Sequence of Aphanomyces astaci APO3.</title>
        <authorList>
            <consortium name="The Broad Institute Genomics Platform"/>
            <person name="Russ C."/>
            <person name="Tyler B."/>
            <person name="van West P."/>
            <person name="Dieguez-Uribeondo J."/>
            <person name="Young S.K."/>
            <person name="Zeng Q."/>
            <person name="Gargeya S."/>
            <person name="Fitzgerald M."/>
            <person name="Abouelleil A."/>
            <person name="Alvarado L."/>
            <person name="Chapman S.B."/>
            <person name="Gainer-Dewar J."/>
            <person name="Goldberg J."/>
            <person name="Griggs A."/>
            <person name="Gujja S."/>
            <person name="Hansen M."/>
            <person name="Howarth C."/>
            <person name="Imamovic A."/>
            <person name="Ireland A."/>
            <person name="Larimer J."/>
            <person name="McCowan C."/>
            <person name="Murphy C."/>
            <person name="Pearson M."/>
            <person name="Poon T.W."/>
            <person name="Priest M."/>
            <person name="Roberts A."/>
            <person name="Saif S."/>
            <person name="Shea T."/>
            <person name="Sykes S."/>
            <person name="Wortman J."/>
            <person name="Nusbaum C."/>
            <person name="Birren B."/>
        </authorList>
    </citation>
    <scope>NUCLEOTIDE SEQUENCE [LARGE SCALE GENOMIC DNA]</scope>
    <source>
        <strain evidence="3">APO3</strain>
    </source>
</reference>
<keyword evidence="1" id="KW-0732">Signal</keyword>
<sequence length="152" mass="15417">MRLHNLPLLVVVALATMGVLCRPQYAALIPNGDNVDGYPAVGHTNDAGGGDRNAFGKDFSSAGSWTVALCKLDSDGDGLTNGQELGDPCCVWVKGTTPNQTVALSNPGLTGSTRDRALATSVTCPDGSPAASLYASSWLVSGIVAGVLAATL</sequence>
<dbReference type="InterPro" id="IPR057626">
    <property type="entry name" value="S-S_Temptin"/>
</dbReference>
<reference evidence="4 5" key="2">
    <citation type="submission" date="2018-07" db="EMBL/GenBank/DDBJ databases">
        <title>Annotation of Aphanomyces astaci genome assembly.</title>
        <authorList>
            <person name="Studholme D.J."/>
        </authorList>
    </citation>
    <scope>NUCLEOTIDE SEQUENCE [LARGE SCALE GENOMIC DNA]</scope>
    <source>
        <strain evidence="4">Pc</strain>
    </source>
</reference>
<dbReference type="EMBL" id="KI913191">
    <property type="protein sequence ID" value="ETV67901.1"/>
    <property type="molecule type" value="Genomic_DNA"/>
</dbReference>
<evidence type="ECO:0000259" key="2">
    <source>
        <dbReference type="Pfam" id="PF24784"/>
    </source>
</evidence>
<evidence type="ECO:0000313" key="4">
    <source>
        <dbReference type="EMBL" id="RQM29699.1"/>
    </source>
</evidence>
<dbReference type="InterPro" id="IPR055313">
    <property type="entry name" value="Temptin-like"/>
</dbReference>
<dbReference type="PANTHER" id="PTHR34737">
    <property type="entry name" value="EF-HAND DOMAIN-CONTAINING PROTEIN"/>
    <property type="match status" value="1"/>
</dbReference>
<dbReference type="OrthoDB" id="129121at2759"/>
<keyword evidence="5" id="KW-1185">Reference proteome</keyword>
<dbReference type="AlphaFoldDB" id="W4FLX5"/>
<dbReference type="Pfam" id="PF24784">
    <property type="entry name" value="Temptin_C"/>
    <property type="match status" value="1"/>
</dbReference>
<evidence type="ECO:0000313" key="3">
    <source>
        <dbReference type="EMBL" id="ETV67901.1"/>
    </source>
</evidence>
<organism evidence="3">
    <name type="scientific">Aphanomyces astaci</name>
    <name type="common">Crayfish plague agent</name>
    <dbReference type="NCBI Taxonomy" id="112090"/>
    <lineage>
        <taxon>Eukaryota</taxon>
        <taxon>Sar</taxon>
        <taxon>Stramenopiles</taxon>
        <taxon>Oomycota</taxon>
        <taxon>Saprolegniomycetes</taxon>
        <taxon>Saprolegniales</taxon>
        <taxon>Verrucalvaceae</taxon>
        <taxon>Aphanomyces</taxon>
    </lineage>
</organism>